<dbReference type="InParanoid" id="F7ELR5"/>
<name>F7ELR5_ORNAN</name>
<proteinExistence type="inferred from homology"/>
<comment type="similarity">
    <text evidence="1">Belongs to the PRR15 family.</text>
</comment>
<protein>
    <recommendedName>
        <fullName evidence="5">Proline rich 15</fullName>
    </recommendedName>
</protein>
<keyword evidence="4" id="KW-1185">Reference proteome</keyword>
<reference evidence="3" key="2">
    <citation type="submission" date="2025-09" db="UniProtKB">
        <authorList>
            <consortium name="Ensembl"/>
        </authorList>
    </citation>
    <scope>IDENTIFICATION</scope>
    <source>
        <strain evidence="3">Glennie</strain>
    </source>
</reference>
<dbReference type="Pfam" id="PF15321">
    <property type="entry name" value="ATAD4"/>
    <property type="match status" value="1"/>
</dbReference>
<dbReference type="PANTHER" id="PTHR14581:SF4">
    <property type="entry name" value="PROLINE-RICH PROTEIN 15"/>
    <property type="match status" value="1"/>
</dbReference>
<dbReference type="GeneTree" id="ENSGT00940000154534"/>
<dbReference type="PANTHER" id="PTHR14581">
    <property type="match status" value="1"/>
</dbReference>
<evidence type="ECO:0008006" key="5">
    <source>
        <dbReference type="Google" id="ProtNLM"/>
    </source>
</evidence>
<dbReference type="Bgee" id="ENSOANG00000008899">
    <property type="expression patterns" value="Expressed in adult mammalian kidney and 5 other cell types or tissues"/>
</dbReference>
<evidence type="ECO:0000313" key="4">
    <source>
        <dbReference type="Proteomes" id="UP000002279"/>
    </source>
</evidence>
<dbReference type="Ensembl" id="ENSOANT00000014172.2">
    <property type="protein sequence ID" value="ENSOANP00000014169.2"/>
    <property type="gene ID" value="ENSOANG00000008899.2"/>
</dbReference>
<dbReference type="OMA" id="PACPREN"/>
<feature type="compositionally biased region" description="Gly residues" evidence="2">
    <location>
        <begin position="164"/>
        <end position="175"/>
    </location>
</feature>
<feature type="compositionally biased region" description="Basic residues" evidence="2">
    <location>
        <begin position="248"/>
        <end position="265"/>
    </location>
</feature>
<dbReference type="HOGENOM" id="CLU_164864_0_0_1"/>
<evidence type="ECO:0000256" key="1">
    <source>
        <dbReference type="ARBA" id="ARBA00010096"/>
    </source>
</evidence>
<evidence type="ECO:0000313" key="3">
    <source>
        <dbReference type="Ensembl" id="ENSOANP00000014169.2"/>
    </source>
</evidence>
<evidence type="ECO:0000256" key="2">
    <source>
        <dbReference type="SAM" id="MobiDB-lite"/>
    </source>
</evidence>
<dbReference type="AlphaFoldDB" id="F7ELR5"/>
<dbReference type="Proteomes" id="UP000002279">
    <property type="component" value="Unplaced"/>
</dbReference>
<dbReference type="InterPro" id="IPR028237">
    <property type="entry name" value="PRR15"/>
</dbReference>
<feature type="region of interest" description="Disordered" evidence="2">
    <location>
        <begin position="86"/>
        <end position="287"/>
    </location>
</feature>
<feature type="compositionally biased region" description="Basic residues" evidence="2">
    <location>
        <begin position="141"/>
        <end position="152"/>
    </location>
</feature>
<sequence length="287" mass="30148">LPQRLEQCLARTLLNELSFPGPGVTERAFPGNEAAGRGTRCTHLEGSVCQPFCSGVGGALNPRLALPFPPAHGGLGAAFGASGKLRAPPRPAGGESSSCTWRLPSSPWPRSDRREAASPPSNPRDVEGKTPSRPVQGSASGRRRTGQRRGQRPRTPGEDQAMADGGGGGGGGSSLAGGPSNAWWKSLTNSRKKSKEGSEGPPPTPGEPTPSQDRPACPRENQHPNFIGGGDPHRPDKGSADKPAGSRRNLKISRSGRFKEKRKVRATLLTDGPDEVEPPVAPREERP</sequence>
<accession>F7ELR5</accession>
<reference evidence="3" key="1">
    <citation type="submission" date="2025-08" db="UniProtKB">
        <authorList>
            <consortium name="Ensembl"/>
        </authorList>
    </citation>
    <scope>IDENTIFICATION</scope>
    <source>
        <strain evidence="3">Glennie</strain>
    </source>
</reference>
<feature type="compositionally biased region" description="Basic and acidic residues" evidence="2">
    <location>
        <begin position="231"/>
        <end position="240"/>
    </location>
</feature>
<organism evidence="3 4">
    <name type="scientific">Ornithorhynchus anatinus</name>
    <name type="common">Duckbill platypus</name>
    <dbReference type="NCBI Taxonomy" id="9258"/>
    <lineage>
        <taxon>Eukaryota</taxon>
        <taxon>Metazoa</taxon>
        <taxon>Chordata</taxon>
        <taxon>Craniata</taxon>
        <taxon>Vertebrata</taxon>
        <taxon>Euteleostomi</taxon>
        <taxon>Mammalia</taxon>
        <taxon>Monotremata</taxon>
        <taxon>Ornithorhynchidae</taxon>
        <taxon>Ornithorhynchus</taxon>
    </lineage>
</organism>